<dbReference type="SUPFAM" id="SSF158682">
    <property type="entry name" value="TerB-like"/>
    <property type="match status" value="1"/>
</dbReference>
<evidence type="ECO:0008006" key="3">
    <source>
        <dbReference type="Google" id="ProtNLM"/>
    </source>
</evidence>
<name>A0A9D7LMA0_9RHOO</name>
<gene>
    <name evidence="1" type="ORF">IPN75_00495</name>
</gene>
<evidence type="ECO:0000313" key="2">
    <source>
        <dbReference type="Proteomes" id="UP000808146"/>
    </source>
</evidence>
<dbReference type="AlphaFoldDB" id="A0A9D7LMA0"/>
<dbReference type="Proteomes" id="UP000808146">
    <property type="component" value="Unassembled WGS sequence"/>
</dbReference>
<dbReference type="InterPro" id="IPR029024">
    <property type="entry name" value="TerB-like"/>
</dbReference>
<reference evidence="1" key="1">
    <citation type="submission" date="2020-10" db="EMBL/GenBank/DDBJ databases">
        <title>Connecting structure to function with the recovery of over 1000 high-quality activated sludge metagenome-assembled genomes encoding full-length rRNA genes using long-read sequencing.</title>
        <authorList>
            <person name="Singleton C.M."/>
            <person name="Petriglieri F."/>
            <person name="Kristensen J.M."/>
            <person name="Kirkegaard R.H."/>
            <person name="Michaelsen T.Y."/>
            <person name="Andersen M.H."/>
            <person name="Karst S.M."/>
            <person name="Dueholm M.S."/>
            <person name="Nielsen P.H."/>
            <person name="Albertsen M."/>
        </authorList>
    </citation>
    <scope>NUCLEOTIDE SEQUENCE</scope>
    <source>
        <strain evidence="1">OdNE_18-Q3-R46-58_BAT3C.305</strain>
    </source>
</reference>
<proteinExistence type="predicted"/>
<accession>A0A9D7LMA0</accession>
<sequence>MRHYTTNSPEAMGRAVAIALMADGAIDSGELITLERQDIVNRIGLEADLFSKVLSDYCEDLLISAHRLPNGQLELDSHTIGLLLDEIRDPVLQKKVVRAMLDIVNADRRLTGGEAGLVAQALRLWDIELYEVRDTSIPCHRQPLAA</sequence>
<protein>
    <recommendedName>
        <fullName evidence="3">TerB family tellurite resistance protein</fullName>
    </recommendedName>
</protein>
<dbReference type="EMBL" id="JADKBR010000001">
    <property type="protein sequence ID" value="MBK8888944.1"/>
    <property type="molecule type" value="Genomic_DNA"/>
</dbReference>
<comment type="caution">
    <text evidence="1">The sequence shown here is derived from an EMBL/GenBank/DDBJ whole genome shotgun (WGS) entry which is preliminary data.</text>
</comment>
<organism evidence="1 2">
    <name type="scientific">Candidatus Dechloromonas phosphorivorans</name>
    <dbReference type="NCBI Taxonomy" id="2899244"/>
    <lineage>
        <taxon>Bacteria</taxon>
        <taxon>Pseudomonadati</taxon>
        <taxon>Pseudomonadota</taxon>
        <taxon>Betaproteobacteria</taxon>
        <taxon>Rhodocyclales</taxon>
        <taxon>Azonexaceae</taxon>
        <taxon>Dechloromonas</taxon>
    </lineage>
</organism>
<evidence type="ECO:0000313" key="1">
    <source>
        <dbReference type="EMBL" id="MBK8888944.1"/>
    </source>
</evidence>